<reference evidence="6" key="3">
    <citation type="submission" date="2025-08" db="UniProtKB">
        <authorList>
            <consortium name="Ensembl"/>
        </authorList>
    </citation>
    <scope>IDENTIFICATION</scope>
</reference>
<feature type="domain" description="Disease resistance R13L4/SHOC-2-like LRR" evidence="5">
    <location>
        <begin position="8"/>
        <end position="135"/>
    </location>
</feature>
<evidence type="ECO:0008006" key="8">
    <source>
        <dbReference type="Google" id="ProtNLM"/>
    </source>
</evidence>
<dbReference type="InterPro" id="IPR007122">
    <property type="entry name" value="Villin/Gelsolin"/>
</dbReference>
<dbReference type="PANTHER" id="PTHR48051:SF1">
    <property type="entry name" value="RAS SUPPRESSOR PROTEIN 1"/>
    <property type="match status" value="1"/>
</dbReference>
<dbReference type="InterPro" id="IPR001611">
    <property type="entry name" value="Leu-rich_rpt"/>
</dbReference>
<dbReference type="InterPro" id="IPR007123">
    <property type="entry name" value="Gelsolin-like_dom"/>
</dbReference>
<keyword evidence="2" id="KW-0677">Repeat</keyword>
<sequence>MAATGVLPFIRGVDLSGNDFKGGYFPEHVKSMSSLRWLKLNRTGLCYLPEELAALQKLEHLSVSHNSLTTLHGELSSLPNLRAVVARANNLKNSGVPDDIFQLDDLSVLDLSFNQLTEIPRDLENSKNMLVLNLSHNSIDAIPNQLFINLTDLLYLDLSDNKMDSLPPQMRRLVHLQTLILNNNPLMHAQLRQLPAMVALQTLHLRNTQRTQSNMPTSLEGLVHLADVDLSCNDLGRVPECLYTLSSLKRLNLSSNQISENQLTSLPSAICKLGKLKKLYVNSNKLDFEGVPSGVGKLSSLQEFMAANNNLELIPEGLCRCGKLKKLVLNKNRLVTLPEAIHFLTDLQVLDVRENPNLVMPPKPVDRTAEWYNIDFSLQNQLRLAGASPAVVAAAGGGGPRDPLARKMRLRRRKDSSQDDQAKQVLKGMSDVTQEKNKSMELNASLGAARRWDKSLEKPQLDYSEFFMEDVGQVPGVFVWQIENFVPMQVDEAFQGKFYEADCYIILKTSLDDNGSLNWQIFYWIGQEATLDKKAGSAIHAVNLRNYLGAECRTIREEMGDESEEFTAVFDNDISYIEGGTASGFYTVEDTHYTVRLYRVYGKKNIRLESVPLKASSLDPRQGQTGHAARAATGNFTRTHFDVIDDTNITVKHSGVLCDWADPDRLCVSSYKVCWTLRESTSWTVGLMSSSGSGGSLLGWSEQPP</sequence>
<dbReference type="SMART" id="SM00365">
    <property type="entry name" value="LRR_SD22"/>
    <property type="match status" value="3"/>
</dbReference>
<evidence type="ECO:0000256" key="3">
    <source>
        <dbReference type="ARBA" id="ARBA00023203"/>
    </source>
</evidence>
<evidence type="ECO:0000259" key="4">
    <source>
        <dbReference type="Pfam" id="PF00626"/>
    </source>
</evidence>
<proteinExistence type="predicted"/>
<dbReference type="Bgee" id="ENSELUG00000011761">
    <property type="expression patterns" value="Expressed in heart and 14 other cell types or tissues"/>
</dbReference>
<dbReference type="FunFam" id="3.80.10.10:FF:000054">
    <property type="entry name" value="FLII, actin remodeling protein"/>
    <property type="match status" value="1"/>
</dbReference>
<keyword evidence="3" id="KW-0009">Actin-binding</keyword>
<dbReference type="InterPro" id="IPR003591">
    <property type="entry name" value="Leu-rich_rpt_typical-subtyp"/>
</dbReference>
<dbReference type="SMART" id="SM00364">
    <property type="entry name" value="LRR_BAC"/>
    <property type="match status" value="5"/>
</dbReference>
<evidence type="ECO:0000256" key="2">
    <source>
        <dbReference type="ARBA" id="ARBA00022737"/>
    </source>
</evidence>
<reference evidence="6" key="2">
    <citation type="submission" date="2020-02" db="EMBL/GenBank/DDBJ databases">
        <title>Esox lucius (northern pike) genome, fEsoLuc1, primary haplotype.</title>
        <authorList>
            <person name="Myers G."/>
            <person name="Karagic N."/>
            <person name="Meyer A."/>
            <person name="Pippel M."/>
            <person name="Reichard M."/>
            <person name="Winkler S."/>
            <person name="Tracey A."/>
            <person name="Sims Y."/>
            <person name="Howe K."/>
            <person name="Rhie A."/>
            <person name="Formenti G."/>
            <person name="Durbin R."/>
            <person name="Fedrigo O."/>
            <person name="Jarvis E.D."/>
        </authorList>
    </citation>
    <scope>NUCLEOTIDE SEQUENCE [LARGE SCALE GENOMIC DNA]</scope>
</reference>
<organism evidence="6 7">
    <name type="scientific">Esox lucius</name>
    <name type="common">Northern pike</name>
    <dbReference type="NCBI Taxonomy" id="8010"/>
    <lineage>
        <taxon>Eukaryota</taxon>
        <taxon>Metazoa</taxon>
        <taxon>Chordata</taxon>
        <taxon>Craniata</taxon>
        <taxon>Vertebrata</taxon>
        <taxon>Euteleostomi</taxon>
        <taxon>Actinopterygii</taxon>
        <taxon>Neopterygii</taxon>
        <taxon>Teleostei</taxon>
        <taxon>Protacanthopterygii</taxon>
        <taxon>Esociformes</taxon>
        <taxon>Esocidae</taxon>
        <taxon>Esox</taxon>
    </lineage>
</organism>
<protein>
    <recommendedName>
        <fullName evidence="8">Gelsolin-like domain-containing protein</fullName>
    </recommendedName>
</protein>
<feature type="domain" description="Disease resistance R13L4/SHOC-2-like LRR" evidence="5">
    <location>
        <begin position="193"/>
        <end position="305"/>
    </location>
</feature>
<evidence type="ECO:0000259" key="5">
    <source>
        <dbReference type="Pfam" id="PF23598"/>
    </source>
</evidence>
<dbReference type="InterPro" id="IPR029006">
    <property type="entry name" value="ADF-H/Gelsolin-like_dom_sf"/>
</dbReference>
<dbReference type="Pfam" id="PF00626">
    <property type="entry name" value="Gelsolin"/>
    <property type="match status" value="1"/>
</dbReference>
<gene>
    <name evidence="6" type="primary">FLII</name>
</gene>
<evidence type="ECO:0000313" key="7">
    <source>
        <dbReference type="Proteomes" id="UP000265140"/>
    </source>
</evidence>
<dbReference type="InterPro" id="IPR032675">
    <property type="entry name" value="LRR_dom_sf"/>
</dbReference>
<evidence type="ECO:0000313" key="6">
    <source>
        <dbReference type="Ensembl" id="ENSELUP00000043297.2"/>
    </source>
</evidence>
<accession>A0A6Q2WQQ3</accession>
<dbReference type="Gene3D" id="3.40.20.10">
    <property type="entry name" value="Severin"/>
    <property type="match status" value="2"/>
</dbReference>
<dbReference type="PRINTS" id="PR00019">
    <property type="entry name" value="LEURICHRPT"/>
</dbReference>
<dbReference type="Proteomes" id="UP000265140">
    <property type="component" value="Chromosome 11"/>
</dbReference>
<reference evidence="6" key="4">
    <citation type="submission" date="2025-09" db="UniProtKB">
        <authorList>
            <consortium name="Ensembl"/>
        </authorList>
    </citation>
    <scope>IDENTIFICATION</scope>
</reference>
<reference evidence="7" key="1">
    <citation type="journal article" date="2014" name="PLoS ONE">
        <title>The genome and linkage map of the northern pike (Esox lucius): conserved synteny revealed between the salmonid sister group and the Neoteleostei.</title>
        <authorList>
            <person name="Rondeau E.B."/>
            <person name="Minkley D.R."/>
            <person name="Leong J.S."/>
            <person name="Messmer A.M."/>
            <person name="Jantzen J.R."/>
            <person name="von Schalburg K.R."/>
            <person name="Lemon C."/>
            <person name="Bird N.H."/>
            <person name="Koop B.F."/>
        </authorList>
    </citation>
    <scope>NUCLEOTIDE SEQUENCE</scope>
</reference>
<dbReference type="SMART" id="SM00369">
    <property type="entry name" value="LRR_TYP"/>
    <property type="match status" value="8"/>
</dbReference>
<dbReference type="GeneTree" id="ENSGT00940000156643"/>
<name>A0A6Q2WQQ3_ESOLU</name>
<dbReference type="Pfam" id="PF23598">
    <property type="entry name" value="LRR_14"/>
    <property type="match status" value="2"/>
</dbReference>
<dbReference type="InterPro" id="IPR050216">
    <property type="entry name" value="LRR_domain-containing"/>
</dbReference>
<dbReference type="FunFam" id="3.80.10.10:FF:000033">
    <property type="entry name" value="FLII, actin remodeling protein"/>
    <property type="match status" value="1"/>
</dbReference>
<keyword evidence="1" id="KW-0433">Leucine-rich repeat</keyword>
<dbReference type="GO" id="GO:0005737">
    <property type="term" value="C:cytoplasm"/>
    <property type="evidence" value="ECO:0007669"/>
    <property type="project" value="TreeGrafter"/>
</dbReference>
<dbReference type="PROSITE" id="PS51450">
    <property type="entry name" value="LRR"/>
    <property type="match status" value="3"/>
</dbReference>
<dbReference type="PANTHER" id="PTHR48051">
    <property type="match status" value="1"/>
</dbReference>
<dbReference type="Gene3D" id="3.80.10.10">
    <property type="entry name" value="Ribonuclease Inhibitor"/>
    <property type="match status" value="4"/>
</dbReference>
<dbReference type="InterPro" id="IPR055414">
    <property type="entry name" value="LRR_R13L4/SHOC2-like"/>
</dbReference>
<dbReference type="AlphaFoldDB" id="A0A6Q2WQQ3"/>
<keyword evidence="7" id="KW-1185">Reference proteome</keyword>
<dbReference type="SMART" id="SM00262">
    <property type="entry name" value="GEL"/>
    <property type="match status" value="1"/>
</dbReference>
<dbReference type="CDD" id="cd11290">
    <property type="entry name" value="gelsolin_S1_like"/>
    <property type="match status" value="1"/>
</dbReference>
<dbReference type="GO" id="GO:0051015">
    <property type="term" value="F:actin filament binding"/>
    <property type="evidence" value="ECO:0007669"/>
    <property type="project" value="InterPro"/>
</dbReference>
<dbReference type="FunFam" id="3.80.10.10:FF:000050">
    <property type="entry name" value="FLII, actin remodeling protein"/>
    <property type="match status" value="1"/>
</dbReference>
<evidence type="ECO:0000256" key="1">
    <source>
        <dbReference type="ARBA" id="ARBA00022614"/>
    </source>
</evidence>
<dbReference type="FunFam" id="3.40.20.10:FF:000021">
    <property type="entry name" value="protein flightless-1 homolog isoform X2"/>
    <property type="match status" value="1"/>
</dbReference>
<dbReference type="Ensembl" id="ENSELUT00000056068.2">
    <property type="protein sequence ID" value="ENSELUP00000043297.2"/>
    <property type="gene ID" value="ENSELUG00000011761.3"/>
</dbReference>
<dbReference type="SUPFAM" id="SSF52058">
    <property type="entry name" value="L domain-like"/>
    <property type="match status" value="2"/>
</dbReference>
<dbReference type="SUPFAM" id="SSF55753">
    <property type="entry name" value="Actin depolymerizing proteins"/>
    <property type="match status" value="1"/>
</dbReference>
<feature type="domain" description="Gelsolin-like" evidence="4">
    <location>
        <begin position="484"/>
        <end position="566"/>
    </location>
</feature>